<accession>A0A235CLF7</accession>
<reference evidence="1 3" key="1">
    <citation type="submission" date="2017-08" db="EMBL/GenBank/DDBJ databases">
        <title>Draft Genome Sequence of the Marine Bacterium Oceanimonas baumannii ATCC 700832.</title>
        <authorList>
            <person name="Mcclelland W.D."/>
            <person name="Brennan M.A."/>
            <person name="Trachtenberg A.M."/>
            <person name="Maclea K.S."/>
        </authorList>
    </citation>
    <scope>NUCLEOTIDE SEQUENCE [LARGE SCALE GENOMIC DNA]</scope>
    <source>
        <strain evidence="1 3">ATCC 700832</strain>
    </source>
</reference>
<sequence>MFIAKELLRLVNDEDGLTIVEYAIAGGLVAAGVVAAFTNLGTNVDTVITGLCDAVGDGAANVSGGSKTACS</sequence>
<evidence type="ECO:0000313" key="4">
    <source>
        <dbReference type="Proteomes" id="UP000295058"/>
    </source>
</evidence>
<gene>
    <name evidence="1" type="ORF">B6S09_05860</name>
    <name evidence="2" type="ORF">LY04_00576</name>
</gene>
<dbReference type="Proteomes" id="UP000243640">
    <property type="component" value="Unassembled WGS sequence"/>
</dbReference>
<evidence type="ECO:0000313" key="2">
    <source>
        <dbReference type="EMBL" id="TDW62504.1"/>
    </source>
</evidence>
<dbReference type="RefSeq" id="WP_094277572.1">
    <property type="nucleotide sequence ID" value="NZ_NQJF01000004.1"/>
</dbReference>
<keyword evidence="4" id="KW-1185">Reference proteome</keyword>
<dbReference type="EMBL" id="SODO01000001">
    <property type="protein sequence ID" value="TDW62504.1"/>
    <property type="molecule type" value="Genomic_DNA"/>
</dbReference>
<evidence type="ECO:0000313" key="3">
    <source>
        <dbReference type="Proteomes" id="UP000243640"/>
    </source>
</evidence>
<dbReference type="AlphaFoldDB" id="A0A235CLF7"/>
<protein>
    <submittedName>
        <fullName evidence="1 2">Pilus assembly protein</fullName>
    </submittedName>
</protein>
<name>A0A235CLF7_9GAMM</name>
<reference evidence="2 4" key="2">
    <citation type="submission" date="2019-03" db="EMBL/GenBank/DDBJ databases">
        <title>Genomic Encyclopedia of Archaeal and Bacterial Type Strains, Phase II (KMG-II): from individual species to whole genera.</title>
        <authorList>
            <person name="Goeker M."/>
        </authorList>
    </citation>
    <scope>NUCLEOTIDE SEQUENCE [LARGE SCALE GENOMIC DNA]</scope>
    <source>
        <strain evidence="2 4">DSM 15594</strain>
    </source>
</reference>
<dbReference type="Proteomes" id="UP000295058">
    <property type="component" value="Unassembled WGS sequence"/>
</dbReference>
<comment type="caution">
    <text evidence="1">The sequence shown here is derived from an EMBL/GenBank/DDBJ whole genome shotgun (WGS) entry which is preliminary data.</text>
</comment>
<evidence type="ECO:0000313" key="1">
    <source>
        <dbReference type="EMBL" id="OYD25204.1"/>
    </source>
</evidence>
<organism evidence="1 3">
    <name type="scientific">Oceanimonas baumannii</name>
    <dbReference type="NCBI Taxonomy" id="129578"/>
    <lineage>
        <taxon>Bacteria</taxon>
        <taxon>Pseudomonadati</taxon>
        <taxon>Pseudomonadota</taxon>
        <taxon>Gammaproteobacteria</taxon>
        <taxon>Aeromonadales</taxon>
        <taxon>Aeromonadaceae</taxon>
        <taxon>Oceanimonas</taxon>
    </lineage>
</organism>
<dbReference type="OrthoDB" id="5601028at2"/>
<dbReference type="EMBL" id="NQJF01000004">
    <property type="protein sequence ID" value="OYD25204.1"/>
    <property type="molecule type" value="Genomic_DNA"/>
</dbReference>
<proteinExistence type="predicted"/>